<dbReference type="PANTHER" id="PTHR16537">
    <property type="entry name" value="SJOEGREN SYNDROME/SCLERODERMA AUTOANTIGEN 1"/>
    <property type="match status" value="1"/>
</dbReference>
<dbReference type="RefSeq" id="WP_266088807.1">
    <property type="nucleotide sequence ID" value="NZ_RKLV01000016.1"/>
</dbReference>
<reference evidence="2" key="1">
    <citation type="submission" date="2022-09" db="EMBL/GenBank/DDBJ databases">
        <title>Haloadaptaus new haloarchaeum isolated from saline soil.</title>
        <authorList>
            <person name="Duran-Viseras A."/>
            <person name="Sanchez-Porro C."/>
            <person name="Ventosa A."/>
        </authorList>
    </citation>
    <scope>NUCLEOTIDE SEQUENCE</scope>
    <source>
        <strain evidence="2">F3-133</strain>
    </source>
</reference>
<dbReference type="PANTHER" id="PTHR16537:SF1">
    <property type="entry name" value="PROTEIN ZNRD2"/>
    <property type="match status" value="1"/>
</dbReference>
<dbReference type="InterPro" id="IPR009563">
    <property type="entry name" value="SSSCA1"/>
</dbReference>
<dbReference type="Pfam" id="PF06677">
    <property type="entry name" value="Auto_anti-p27"/>
    <property type="match status" value="1"/>
</dbReference>
<comment type="caution">
    <text evidence="2">The sequence shown here is derived from an EMBL/GenBank/DDBJ whole genome shotgun (WGS) entry which is preliminary data.</text>
</comment>
<dbReference type="EMBL" id="RKLV01000016">
    <property type="protein sequence ID" value="MCX2820011.1"/>
    <property type="molecule type" value="Genomic_DNA"/>
</dbReference>
<evidence type="ECO:0008006" key="4">
    <source>
        <dbReference type="Google" id="ProtNLM"/>
    </source>
</evidence>
<gene>
    <name evidence="2" type="ORF">EGH25_11690</name>
</gene>
<evidence type="ECO:0000256" key="1">
    <source>
        <dbReference type="SAM" id="MobiDB-lite"/>
    </source>
</evidence>
<feature type="compositionally biased region" description="Acidic residues" evidence="1">
    <location>
        <begin position="51"/>
        <end position="72"/>
    </location>
</feature>
<evidence type="ECO:0000313" key="3">
    <source>
        <dbReference type="Proteomes" id="UP001149411"/>
    </source>
</evidence>
<name>A0A9Q4GKB0_9EURY</name>
<dbReference type="AlphaFoldDB" id="A0A9Q4GKB0"/>
<keyword evidence="3" id="KW-1185">Reference proteome</keyword>
<feature type="region of interest" description="Disordered" evidence="1">
    <location>
        <begin position="47"/>
        <end position="102"/>
    </location>
</feature>
<accession>A0A9Q4GKB0</accession>
<dbReference type="Proteomes" id="UP001149411">
    <property type="component" value="Unassembled WGS sequence"/>
</dbReference>
<sequence length="138" mass="14871">MNDDETRVMSRALTRGATMLDEACDGCGNPLFRYQGDVFCAVCQERSGGAEEGEDQDGTSGESEGEEVDGVGEGEVQASAGDATRARDENGTDEPDGVDESLRRLARRLADDAVENADDPEAVERRLDALERTLDLLR</sequence>
<organism evidence="2 3">
    <name type="scientific">Halorutilus salinus</name>
    <dbReference type="NCBI Taxonomy" id="2487751"/>
    <lineage>
        <taxon>Archaea</taxon>
        <taxon>Methanobacteriati</taxon>
        <taxon>Methanobacteriota</taxon>
        <taxon>Stenosarchaea group</taxon>
        <taxon>Halobacteria</taxon>
        <taxon>Halorutilales</taxon>
        <taxon>Halorutilaceae</taxon>
        <taxon>Halorutilus</taxon>
    </lineage>
</organism>
<protein>
    <recommendedName>
        <fullName evidence="4">Sjogren's syndrome/scleroderma autoantigen 1 (Autoantigen p27)</fullName>
    </recommendedName>
</protein>
<evidence type="ECO:0000313" key="2">
    <source>
        <dbReference type="EMBL" id="MCX2820011.1"/>
    </source>
</evidence>
<dbReference type="InterPro" id="IPR051888">
    <property type="entry name" value="UPF0148_domain"/>
</dbReference>
<proteinExistence type="predicted"/>